<feature type="compositionally biased region" description="Basic and acidic residues" evidence="7">
    <location>
        <begin position="356"/>
        <end position="365"/>
    </location>
</feature>
<keyword evidence="10" id="KW-1185">Reference proteome</keyword>
<feature type="domain" description="PHD-type" evidence="8">
    <location>
        <begin position="711"/>
        <end position="756"/>
    </location>
</feature>
<evidence type="ECO:0000256" key="2">
    <source>
        <dbReference type="ARBA" id="ARBA00022723"/>
    </source>
</evidence>
<name>A0AAN8YUT7_9MAGN</name>
<comment type="caution">
    <text evidence="9">The sequence shown here is derived from an EMBL/GenBank/DDBJ whole genome shotgun (WGS) entry which is preliminary data.</text>
</comment>
<dbReference type="GO" id="GO:0003714">
    <property type="term" value="F:transcription corepressor activity"/>
    <property type="evidence" value="ECO:0007669"/>
    <property type="project" value="InterPro"/>
</dbReference>
<evidence type="ECO:0000313" key="10">
    <source>
        <dbReference type="Proteomes" id="UP001370490"/>
    </source>
</evidence>
<dbReference type="GO" id="GO:0008270">
    <property type="term" value="F:zinc ion binding"/>
    <property type="evidence" value="ECO:0007669"/>
    <property type="project" value="UniProtKB-KW"/>
</dbReference>
<reference evidence="9 10" key="1">
    <citation type="submission" date="2023-12" db="EMBL/GenBank/DDBJ databases">
        <title>A high-quality genome assembly for Dillenia turbinata (Dilleniales).</title>
        <authorList>
            <person name="Chanderbali A."/>
        </authorList>
    </citation>
    <scope>NUCLEOTIDE SEQUENCE [LARGE SCALE GENOMIC DNA]</scope>
    <source>
        <strain evidence="9">LSX21</strain>
        <tissue evidence="9">Leaf</tissue>
    </source>
</reference>
<evidence type="ECO:0000256" key="5">
    <source>
        <dbReference type="ARBA" id="ARBA00023242"/>
    </source>
</evidence>
<keyword evidence="5" id="KW-0539">Nucleus</keyword>
<keyword evidence="3 6" id="KW-0863">Zinc-finger</keyword>
<feature type="region of interest" description="Disordered" evidence="7">
    <location>
        <begin position="1113"/>
        <end position="1132"/>
    </location>
</feature>
<evidence type="ECO:0000259" key="8">
    <source>
        <dbReference type="PROSITE" id="PS50016"/>
    </source>
</evidence>
<dbReference type="InterPro" id="IPR056511">
    <property type="entry name" value="IDM1_C"/>
</dbReference>
<dbReference type="Pfam" id="PF00628">
    <property type="entry name" value="PHD"/>
    <property type="match status" value="1"/>
</dbReference>
<comment type="subcellular location">
    <subcellularLocation>
        <location evidence="1">Nucleus</location>
    </subcellularLocation>
</comment>
<evidence type="ECO:0000256" key="6">
    <source>
        <dbReference type="PROSITE-ProRule" id="PRU00146"/>
    </source>
</evidence>
<feature type="non-terminal residue" evidence="9">
    <location>
        <position position="1433"/>
    </location>
</feature>
<feature type="region of interest" description="Disordered" evidence="7">
    <location>
        <begin position="298"/>
        <end position="386"/>
    </location>
</feature>
<dbReference type="Pfam" id="PF22970">
    <property type="entry name" value="DUF7028"/>
    <property type="match status" value="1"/>
</dbReference>
<dbReference type="Gene3D" id="3.30.40.10">
    <property type="entry name" value="Zinc/RING finger domain, C3HC4 (zinc finger)"/>
    <property type="match status" value="2"/>
</dbReference>
<evidence type="ECO:0000256" key="1">
    <source>
        <dbReference type="ARBA" id="ARBA00004123"/>
    </source>
</evidence>
<dbReference type="InterPro" id="IPR013083">
    <property type="entry name" value="Znf_RING/FYVE/PHD"/>
</dbReference>
<sequence length="1433" mass="156870">MEKGMRSSDVGGGNLVKKRSSSGCLIVRKKSDGIGAGSSGGSRDAFMSKKEKKRSRMIMSDSGSSDELLEPYRRRVGPGIDNGGSALRKTSLGKNGSFGGKKDRSDYINSAKFGRDEEAEGKRKRSRLDVFEFDEYDAINGKLMRQEHGSKVGGIRLLGTKIHVGSNSQVEPLEAGSSRHFAGIDKRKHSYYDGASSSFGDGKRGTDRLEKNRFELKGEGSRLSVSILKERFKDSSDKPIRVQGKNGVLKVMVKNKKKDSGSLEAFNHHDIHEKRKGFRPGTSIRNDMLVHTSVCLEPKLPESSGTPVKKDKSQMKLRKSLPTKSSKVPEWETDDSDMSMKMGDKNGNAHKSKKQVKSEDEKTPTSEKSLMSRSKEGKVKRGSGTEKQLLRDRIRKMLVSAGWTIDYRPRRNRDYQDAVYVNPSGTAYWSIIKAYDALLKQLEEEGSDMVPNGDGSFTPISDDVLSKLTRQTRKKMEHEMSRKHKVEGGHKVGMEAATRKSVNGRSAIESLGLTREDEDSGSIRRQSSKSLKGKMTENGSAITTAGIDENQNFTRGINGENYADGTKWHGRNSRKLGRCTLLVRGSKKGLGSETDDFVPYAGKRTVLSWLIDSGIVQSSEKVQYMNRKRTRAMLEGWVTRDGIHCGCCSKILTVSKFEIHAGSKLRQPFQNIFLESGVSLLQCQLDAWDRQSESERSGFYTVDVDGDDPNDDTCGICGDGGDLICCDSCPSTFHQSCLGIQMLPPGDWHCPNCSCKYCGIAGQSTDDNDPVSSLLRCSQCEKKFHPSCIKGMDAPAADSSSSATYFCGQTCQEIYEHLQKILGVKHELEAGFSWSLIHRTDLDSDTSLRGFPLRVECNSKLAVALSVMDECFLPIVDRRSKINLIHNVLYNCGSNFNRLNFSGFYTAILERGDEIISAASIRIRGTQLAEMPFIGTRHIYRRQGMCRQLFCAIKSALCSLKVEKLIIPAISETTDTWTVAFGFKPLEESDKKQMRSLKMLVFPGTDMLQKVFREAETLDRNKMEFSGEKPGKVENTNGVTPEVENKQDVDSSGTPDLNVCGSEKPNKVESVHCITAEVENKSDDNISAAPGLNVGDEIAPQDMEEAEDEVVTANSSLDSPVLPLNDTSVPGGEKLTKVESVRGTPEVANKSDVEPSKVEKVCVRIPKVENKSDVDFSATPELNVCDDIGPQGVKQMEEEVVAPNPSSGAPVLSVNDAPIPSSSLEAHCGEVQVSDEGTICSDSQLVDKPAESASDLNCQTPAASRDVEAQDVPTEDAVTADSLQMLVLPVDDTYVCCERLQVPDEVTLCSGSHSMEEAAESASHPSAGSCDVDMEDKPTEVVITDSCLQTLDLPVSEASVPKAHCGRLQVSVEGTLHSDSRLEDTIAESASEPQLPPPASCVVEMEDKQMDSSSQSPVLHANDQGQSHLVLSE</sequence>
<dbReference type="EMBL" id="JBAMMX010000026">
    <property type="protein sequence ID" value="KAK6913936.1"/>
    <property type="molecule type" value="Genomic_DNA"/>
</dbReference>
<gene>
    <name evidence="9" type="ORF">RJ641_021257</name>
</gene>
<evidence type="ECO:0000256" key="7">
    <source>
        <dbReference type="SAM" id="MobiDB-lite"/>
    </source>
</evidence>
<dbReference type="Pfam" id="PF16135">
    <property type="entry name" value="TDBD"/>
    <property type="match status" value="1"/>
</dbReference>
<dbReference type="CDD" id="cd15532">
    <property type="entry name" value="PHD2_CHD_II"/>
    <property type="match status" value="1"/>
</dbReference>
<dbReference type="InterPro" id="IPR019787">
    <property type="entry name" value="Znf_PHD-finger"/>
</dbReference>
<dbReference type="PANTHER" id="PTHR46309:SF1">
    <property type="entry name" value="PHD FINGER PROTEIN 12"/>
    <property type="match status" value="1"/>
</dbReference>
<dbReference type="InterPro" id="IPR042163">
    <property type="entry name" value="PHF12"/>
</dbReference>
<dbReference type="InterPro" id="IPR032308">
    <property type="entry name" value="TDBD"/>
</dbReference>
<organism evidence="9 10">
    <name type="scientific">Dillenia turbinata</name>
    <dbReference type="NCBI Taxonomy" id="194707"/>
    <lineage>
        <taxon>Eukaryota</taxon>
        <taxon>Viridiplantae</taxon>
        <taxon>Streptophyta</taxon>
        <taxon>Embryophyta</taxon>
        <taxon>Tracheophyta</taxon>
        <taxon>Spermatophyta</taxon>
        <taxon>Magnoliopsida</taxon>
        <taxon>eudicotyledons</taxon>
        <taxon>Gunneridae</taxon>
        <taxon>Pentapetalae</taxon>
        <taxon>Dilleniales</taxon>
        <taxon>Dilleniaceae</taxon>
        <taxon>Dillenia</taxon>
    </lineage>
</organism>
<accession>A0AAN8YUT7</accession>
<protein>
    <submittedName>
        <fullName evidence="9">Zinc finger, PHD-finger</fullName>
    </submittedName>
</protein>
<proteinExistence type="predicted"/>
<feature type="region of interest" description="Disordered" evidence="7">
    <location>
        <begin position="1406"/>
        <end position="1433"/>
    </location>
</feature>
<dbReference type="InterPro" id="IPR001965">
    <property type="entry name" value="Znf_PHD"/>
</dbReference>
<feature type="region of interest" description="Disordered" evidence="7">
    <location>
        <begin position="1"/>
        <end position="124"/>
    </location>
</feature>
<feature type="region of interest" description="Disordered" evidence="7">
    <location>
        <begin position="1025"/>
        <end position="1063"/>
    </location>
</feature>
<dbReference type="SUPFAM" id="SSF57903">
    <property type="entry name" value="FYVE/PHD zinc finger"/>
    <property type="match status" value="1"/>
</dbReference>
<keyword evidence="2" id="KW-0479">Metal-binding</keyword>
<feature type="region of interest" description="Disordered" evidence="7">
    <location>
        <begin position="511"/>
        <end position="535"/>
    </location>
</feature>
<dbReference type="PROSITE" id="PS50016">
    <property type="entry name" value="ZF_PHD_2"/>
    <property type="match status" value="1"/>
</dbReference>
<dbReference type="GO" id="GO:0005634">
    <property type="term" value="C:nucleus"/>
    <property type="evidence" value="ECO:0007669"/>
    <property type="project" value="UniProtKB-SubCell"/>
</dbReference>
<dbReference type="SMART" id="SM00249">
    <property type="entry name" value="PHD"/>
    <property type="match status" value="2"/>
</dbReference>
<dbReference type="PANTHER" id="PTHR46309">
    <property type="entry name" value="PHD FINGER PROTEIN 12"/>
    <property type="match status" value="1"/>
</dbReference>
<keyword evidence="4" id="KW-0862">Zinc</keyword>
<dbReference type="Proteomes" id="UP001370490">
    <property type="component" value="Unassembled WGS sequence"/>
</dbReference>
<evidence type="ECO:0000256" key="3">
    <source>
        <dbReference type="ARBA" id="ARBA00022771"/>
    </source>
</evidence>
<feature type="compositionally biased region" description="Polar residues" evidence="7">
    <location>
        <begin position="1411"/>
        <end position="1433"/>
    </location>
</feature>
<evidence type="ECO:0000313" key="9">
    <source>
        <dbReference type="EMBL" id="KAK6913936.1"/>
    </source>
</evidence>
<dbReference type="GO" id="GO:0006357">
    <property type="term" value="P:regulation of transcription by RNA polymerase II"/>
    <property type="evidence" value="ECO:0007669"/>
    <property type="project" value="TreeGrafter"/>
</dbReference>
<evidence type="ECO:0000256" key="4">
    <source>
        <dbReference type="ARBA" id="ARBA00022833"/>
    </source>
</evidence>
<dbReference type="Pfam" id="PF23209">
    <property type="entry name" value="IDM1_C"/>
    <property type="match status" value="1"/>
</dbReference>
<dbReference type="InterPro" id="IPR011011">
    <property type="entry name" value="Znf_FYVE_PHD"/>
</dbReference>
<dbReference type="InterPro" id="IPR054292">
    <property type="entry name" value="DUF7028"/>
</dbReference>